<name>A0A245ZGA0_9SPHN</name>
<evidence type="ECO:0000256" key="3">
    <source>
        <dbReference type="ARBA" id="ARBA00023315"/>
    </source>
</evidence>
<evidence type="ECO:0000256" key="2">
    <source>
        <dbReference type="ARBA" id="ARBA00022679"/>
    </source>
</evidence>
<sequence length="237" mass="26220">MMNWVRTIIYQIVFYTGSVFIVLGVALVAPFGQRVLIHHAHRWARLQRWAAKHILGITTRIEGHLPEGQYLFVSKHQAMYETTELQLILGGPAMVLKKELARIPMWGWATRLYGSMAVDREASAKALRQLMSEGAALREQGRSVVVYPEGTRVPPGETPPLRSGFAGLYKAVGLPVVPIAVDSGRFLPKKGPKRPGVVTFRIGEVIPAGLPRREAEQRVWEAINALELEGRVGQAAG</sequence>
<dbReference type="PANTHER" id="PTHR10434">
    <property type="entry name" value="1-ACYL-SN-GLYCEROL-3-PHOSPHATE ACYLTRANSFERASE"/>
    <property type="match status" value="1"/>
</dbReference>
<keyword evidence="4" id="KW-1133">Transmembrane helix</keyword>
<dbReference type="SUPFAM" id="SSF69593">
    <property type="entry name" value="Glycerol-3-phosphate (1)-acyltransferase"/>
    <property type="match status" value="1"/>
</dbReference>
<keyword evidence="4" id="KW-0812">Transmembrane</keyword>
<dbReference type="Pfam" id="PF01553">
    <property type="entry name" value="Acyltransferase"/>
    <property type="match status" value="1"/>
</dbReference>
<dbReference type="GO" id="GO:0003841">
    <property type="term" value="F:1-acylglycerol-3-phosphate O-acyltransferase activity"/>
    <property type="evidence" value="ECO:0007669"/>
    <property type="project" value="UniProtKB-EC"/>
</dbReference>
<dbReference type="PANTHER" id="PTHR10434:SF40">
    <property type="entry name" value="1-ACYL-SN-GLYCEROL-3-PHOSPHATE ACYLTRANSFERASE"/>
    <property type="match status" value="1"/>
</dbReference>
<dbReference type="SMART" id="SM00563">
    <property type="entry name" value="PlsC"/>
    <property type="match status" value="1"/>
</dbReference>
<dbReference type="InterPro" id="IPR002123">
    <property type="entry name" value="Plipid/glycerol_acylTrfase"/>
</dbReference>
<comment type="caution">
    <text evidence="6">The sequence shown here is derived from an EMBL/GenBank/DDBJ whole genome shotgun (WGS) entry which is preliminary data.</text>
</comment>
<dbReference type="EMBL" id="NBBI01000005">
    <property type="protein sequence ID" value="OWK28758.1"/>
    <property type="molecule type" value="Genomic_DNA"/>
</dbReference>
<dbReference type="Proteomes" id="UP000197290">
    <property type="component" value="Unassembled WGS sequence"/>
</dbReference>
<keyword evidence="4" id="KW-0472">Membrane</keyword>
<evidence type="ECO:0000313" key="7">
    <source>
        <dbReference type="Proteomes" id="UP000197290"/>
    </source>
</evidence>
<protein>
    <submittedName>
        <fullName evidence="6">1-acyl-sn-glycerol-3-phosphate acyltransferase</fullName>
        <ecNumber evidence="6">2.3.1.-</ecNumber>
        <ecNumber evidence="6">2.3.1.51</ecNumber>
    </submittedName>
</protein>
<evidence type="ECO:0000313" key="6">
    <source>
        <dbReference type="EMBL" id="OWK28758.1"/>
    </source>
</evidence>
<gene>
    <name evidence="6" type="primary">plsC</name>
    <name evidence="6" type="ORF">SPDO_25910</name>
</gene>
<evidence type="ECO:0000256" key="4">
    <source>
        <dbReference type="SAM" id="Phobius"/>
    </source>
</evidence>
<keyword evidence="7" id="KW-1185">Reference proteome</keyword>
<accession>A0A245ZGA0</accession>
<evidence type="ECO:0000256" key="1">
    <source>
        <dbReference type="ARBA" id="ARBA00005189"/>
    </source>
</evidence>
<comment type="pathway">
    <text evidence="1">Lipid metabolism.</text>
</comment>
<dbReference type="AlphaFoldDB" id="A0A245ZGA0"/>
<feature type="domain" description="Phospholipid/glycerol acyltransferase" evidence="5">
    <location>
        <begin position="70"/>
        <end position="184"/>
    </location>
</feature>
<proteinExistence type="predicted"/>
<dbReference type="CDD" id="cd07989">
    <property type="entry name" value="LPLAT_AGPAT-like"/>
    <property type="match status" value="1"/>
</dbReference>
<dbReference type="EC" id="2.3.1.-" evidence="6"/>
<dbReference type="GO" id="GO:0006654">
    <property type="term" value="P:phosphatidic acid biosynthetic process"/>
    <property type="evidence" value="ECO:0007669"/>
    <property type="project" value="TreeGrafter"/>
</dbReference>
<reference evidence="6 7" key="1">
    <citation type="submission" date="2017-03" db="EMBL/GenBank/DDBJ databases">
        <title>Genome sequence of Sphingomonas dokdonensis DSM 21029.</title>
        <authorList>
            <person name="Poehlein A."/>
            <person name="Wuebbeler J.H."/>
            <person name="Steinbuechel A."/>
            <person name="Daniel R."/>
        </authorList>
    </citation>
    <scope>NUCLEOTIDE SEQUENCE [LARGE SCALE GENOMIC DNA]</scope>
    <source>
        <strain evidence="6 7">DSM 21029</strain>
    </source>
</reference>
<dbReference type="EC" id="2.3.1.51" evidence="6"/>
<keyword evidence="2 6" id="KW-0808">Transferase</keyword>
<organism evidence="6 7">
    <name type="scientific">Sphingomonas dokdonensis</name>
    <dbReference type="NCBI Taxonomy" id="344880"/>
    <lineage>
        <taxon>Bacteria</taxon>
        <taxon>Pseudomonadati</taxon>
        <taxon>Pseudomonadota</taxon>
        <taxon>Alphaproteobacteria</taxon>
        <taxon>Sphingomonadales</taxon>
        <taxon>Sphingomonadaceae</taxon>
        <taxon>Sphingomonas</taxon>
    </lineage>
</organism>
<evidence type="ECO:0000259" key="5">
    <source>
        <dbReference type="SMART" id="SM00563"/>
    </source>
</evidence>
<keyword evidence="3 6" id="KW-0012">Acyltransferase</keyword>
<feature type="transmembrane region" description="Helical" evidence="4">
    <location>
        <begin position="12"/>
        <end position="32"/>
    </location>
</feature>